<dbReference type="EMBL" id="JABSTV010001253">
    <property type="protein sequence ID" value="KAH7942790.1"/>
    <property type="molecule type" value="Genomic_DNA"/>
</dbReference>
<dbReference type="InterPro" id="IPR029526">
    <property type="entry name" value="PGBD"/>
</dbReference>
<comment type="caution">
    <text evidence="3">The sequence shown here is derived from an EMBL/GenBank/DDBJ whole genome shotgun (WGS) entry which is preliminary data.</text>
</comment>
<feature type="domain" description="PiggyBac transposable element-derived protein" evidence="2">
    <location>
        <begin position="85"/>
        <end position="176"/>
    </location>
</feature>
<gene>
    <name evidence="3" type="ORF">HPB52_001572</name>
</gene>
<dbReference type="PANTHER" id="PTHR47272">
    <property type="entry name" value="DDE_TNP_1_7 DOMAIN-CONTAINING PROTEIN"/>
    <property type="match status" value="1"/>
</dbReference>
<dbReference type="VEuPathDB" id="VectorBase:RSAN_036598"/>
<keyword evidence="4" id="KW-1185">Reference proteome</keyword>
<proteinExistence type="predicted"/>
<evidence type="ECO:0000313" key="3">
    <source>
        <dbReference type="EMBL" id="KAH7942790.1"/>
    </source>
</evidence>
<sequence>MAASRKESARKRPGKLLSDEEIQELLFQSDIELSDEDDILDEPRSSSECSGSSSDDDDESEDDTPASHKVQGRGPIWKATEARLYWSCISAVPLVTENMTRDRFFELRGMLHFVDLSQTTDAQTENQLFRAEPIIESFRKACLQLPRPKAVSVDVQMIPFSGRCPARQYVPSKPNPA</sequence>
<reference evidence="3" key="2">
    <citation type="submission" date="2021-09" db="EMBL/GenBank/DDBJ databases">
        <authorList>
            <person name="Jia N."/>
            <person name="Wang J."/>
            <person name="Shi W."/>
            <person name="Du L."/>
            <person name="Sun Y."/>
            <person name="Zhan W."/>
            <person name="Jiang J."/>
            <person name="Wang Q."/>
            <person name="Zhang B."/>
            <person name="Ji P."/>
            <person name="Sakyi L.B."/>
            <person name="Cui X."/>
            <person name="Yuan T."/>
            <person name="Jiang B."/>
            <person name="Yang W."/>
            <person name="Lam T.T.-Y."/>
            <person name="Chang Q."/>
            <person name="Ding S."/>
            <person name="Wang X."/>
            <person name="Zhu J."/>
            <person name="Ruan X."/>
            <person name="Zhao L."/>
            <person name="Wei J."/>
            <person name="Que T."/>
            <person name="Du C."/>
            <person name="Cheng J."/>
            <person name="Dai P."/>
            <person name="Han X."/>
            <person name="Huang E."/>
            <person name="Gao Y."/>
            <person name="Liu J."/>
            <person name="Shao H."/>
            <person name="Ye R."/>
            <person name="Li L."/>
            <person name="Wei W."/>
            <person name="Wang X."/>
            <person name="Wang C."/>
            <person name="Huo Q."/>
            <person name="Li W."/>
            <person name="Guo W."/>
            <person name="Chen H."/>
            <person name="Chen S."/>
            <person name="Zhou L."/>
            <person name="Zhou L."/>
            <person name="Ni X."/>
            <person name="Tian J."/>
            <person name="Zhou Y."/>
            <person name="Sheng Y."/>
            <person name="Liu T."/>
            <person name="Pan Y."/>
            <person name="Xia L."/>
            <person name="Li J."/>
            <person name="Zhao F."/>
            <person name="Cao W."/>
        </authorList>
    </citation>
    <scope>NUCLEOTIDE SEQUENCE</scope>
    <source>
        <strain evidence="3">Rsan-2018</strain>
        <tissue evidence="3">Larvae</tissue>
    </source>
</reference>
<dbReference type="Proteomes" id="UP000821837">
    <property type="component" value="Unassembled WGS sequence"/>
</dbReference>
<feature type="compositionally biased region" description="Acidic residues" evidence="1">
    <location>
        <begin position="54"/>
        <end position="64"/>
    </location>
</feature>
<organism evidence="3 4">
    <name type="scientific">Rhipicephalus sanguineus</name>
    <name type="common">Brown dog tick</name>
    <name type="synonym">Ixodes sanguineus</name>
    <dbReference type="NCBI Taxonomy" id="34632"/>
    <lineage>
        <taxon>Eukaryota</taxon>
        <taxon>Metazoa</taxon>
        <taxon>Ecdysozoa</taxon>
        <taxon>Arthropoda</taxon>
        <taxon>Chelicerata</taxon>
        <taxon>Arachnida</taxon>
        <taxon>Acari</taxon>
        <taxon>Parasitiformes</taxon>
        <taxon>Ixodida</taxon>
        <taxon>Ixodoidea</taxon>
        <taxon>Ixodidae</taxon>
        <taxon>Rhipicephalinae</taxon>
        <taxon>Rhipicephalus</taxon>
        <taxon>Rhipicephalus</taxon>
    </lineage>
</organism>
<dbReference type="Pfam" id="PF13843">
    <property type="entry name" value="DDE_Tnp_1_7"/>
    <property type="match status" value="1"/>
</dbReference>
<reference evidence="3" key="1">
    <citation type="journal article" date="2020" name="Cell">
        <title>Large-Scale Comparative Analyses of Tick Genomes Elucidate Their Genetic Diversity and Vector Capacities.</title>
        <authorList>
            <consortium name="Tick Genome and Microbiome Consortium (TIGMIC)"/>
            <person name="Jia N."/>
            <person name="Wang J."/>
            <person name="Shi W."/>
            <person name="Du L."/>
            <person name="Sun Y."/>
            <person name="Zhan W."/>
            <person name="Jiang J.F."/>
            <person name="Wang Q."/>
            <person name="Zhang B."/>
            <person name="Ji P."/>
            <person name="Bell-Sakyi L."/>
            <person name="Cui X.M."/>
            <person name="Yuan T.T."/>
            <person name="Jiang B.G."/>
            <person name="Yang W.F."/>
            <person name="Lam T.T."/>
            <person name="Chang Q.C."/>
            <person name="Ding S.J."/>
            <person name="Wang X.J."/>
            <person name="Zhu J.G."/>
            <person name="Ruan X.D."/>
            <person name="Zhao L."/>
            <person name="Wei J.T."/>
            <person name="Ye R.Z."/>
            <person name="Que T.C."/>
            <person name="Du C.H."/>
            <person name="Zhou Y.H."/>
            <person name="Cheng J.X."/>
            <person name="Dai P.F."/>
            <person name="Guo W.B."/>
            <person name="Han X.H."/>
            <person name="Huang E.J."/>
            <person name="Li L.F."/>
            <person name="Wei W."/>
            <person name="Gao Y.C."/>
            <person name="Liu J.Z."/>
            <person name="Shao H.Z."/>
            <person name="Wang X."/>
            <person name="Wang C.C."/>
            <person name="Yang T.C."/>
            <person name="Huo Q.B."/>
            <person name="Li W."/>
            <person name="Chen H.Y."/>
            <person name="Chen S.E."/>
            <person name="Zhou L.G."/>
            <person name="Ni X.B."/>
            <person name="Tian J.H."/>
            <person name="Sheng Y."/>
            <person name="Liu T."/>
            <person name="Pan Y.S."/>
            <person name="Xia L.Y."/>
            <person name="Li J."/>
            <person name="Zhao F."/>
            <person name="Cao W.C."/>
        </authorList>
    </citation>
    <scope>NUCLEOTIDE SEQUENCE</scope>
    <source>
        <strain evidence="3">Rsan-2018</strain>
    </source>
</reference>
<evidence type="ECO:0000313" key="4">
    <source>
        <dbReference type="Proteomes" id="UP000821837"/>
    </source>
</evidence>
<protein>
    <recommendedName>
        <fullName evidence="2">PiggyBac transposable element-derived protein domain-containing protein</fullName>
    </recommendedName>
</protein>
<dbReference type="AlphaFoldDB" id="A0A9D4SPZ2"/>
<evidence type="ECO:0000256" key="1">
    <source>
        <dbReference type="SAM" id="MobiDB-lite"/>
    </source>
</evidence>
<evidence type="ECO:0000259" key="2">
    <source>
        <dbReference type="Pfam" id="PF13843"/>
    </source>
</evidence>
<feature type="region of interest" description="Disordered" evidence="1">
    <location>
        <begin position="28"/>
        <end position="73"/>
    </location>
</feature>
<dbReference type="PANTHER" id="PTHR47272:SF1">
    <property type="entry name" value="PIGGYBAC TRANSPOSABLE ELEMENT-DERIVED PROTEIN 3-LIKE"/>
    <property type="match status" value="1"/>
</dbReference>
<accession>A0A9D4SPZ2</accession>
<name>A0A9D4SPZ2_RHISA</name>